<gene>
    <name evidence="2" type="primary">LOC104769450</name>
</gene>
<keyword evidence="1" id="KW-1185">Reference proteome</keyword>
<evidence type="ECO:0000313" key="2">
    <source>
        <dbReference type="RefSeq" id="XP_010491973.1"/>
    </source>
</evidence>
<reference evidence="2" key="2">
    <citation type="submission" date="2025-08" db="UniProtKB">
        <authorList>
            <consortium name="RefSeq"/>
        </authorList>
    </citation>
    <scope>IDENTIFICATION</scope>
    <source>
        <tissue evidence="2">Leaf</tissue>
    </source>
</reference>
<dbReference type="GeneID" id="104769450"/>
<evidence type="ECO:0000313" key="1">
    <source>
        <dbReference type="Proteomes" id="UP000694864"/>
    </source>
</evidence>
<dbReference type="Proteomes" id="UP000694864">
    <property type="component" value="Chromosome 3"/>
</dbReference>
<name>A0ABM0XWE1_CAMSA</name>
<sequence length="145" mass="16215">MNFCRRILMAPGSLHHHLKKVVTAPPPWTGIQNYRIWKVACSSPAAAPFSAGVETSEVSSSEDDLGDDLCEDASSSAERAKVLNRETFHKLRRLTVETIDLIIREEEKKGVYVTQEDLLDGRSFLLSTVNLKTASRSCGGWRVRR</sequence>
<organism evidence="1 2">
    <name type="scientific">Camelina sativa</name>
    <name type="common">False flax</name>
    <name type="synonym">Myagrum sativum</name>
    <dbReference type="NCBI Taxonomy" id="90675"/>
    <lineage>
        <taxon>Eukaryota</taxon>
        <taxon>Viridiplantae</taxon>
        <taxon>Streptophyta</taxon>
        <taxon>Embryophyta</taxon>
        <taxon>Tracheophyta</taxon>
        <taxon>Spermatophyta</taxon>
        <taxon>Magnoliopsida</taxon>
        <taxon>eudicotyledons</taxon>
        <taxon>Gunneridae</taxon>
        <taxon>Pentapetalae</taxon>
        <taxon>rosids</taxon>
        <taxon>malvids</taxon>
        <taxon>Brassicales</taxon>
        <taxon>Brassicaceae</taxon>
        <taxon>Camelineae</taxon>
        <taxon>Camelina</taxon>
    </lineage>
</organism>
<reference evidence="1" key="1">
    <citation type="journal article" date="2014" name="Nat. Commun.">
        <title>The emerging biofuel crop Camelina sativa retains a highly undifferentiated hexaploid genome structure.</title>
        <authorList>
            <person name="Kagale S."/>
            <person name="Koh C."/>
            <person name="Nixon J."/>
            <person name="Bollina V."/>
            <person name="Clarke W.E."/>
            <person name="Tuteja R."/>
            <person name="Spillane C."/>
            <person name="Robinson S.J."/>
            <person name="Links M.G."/>
            <person name="Clarke C."/>
            <person name="Higgins E.E."/>
            <person name="Huebert T."/>
            <person name="Sharpe A.G."/>
            <person name="Parkin I.A."/>
        </authorList>
    </citation>
    <scope>NUCLEOTIDE SEQUENCE [LARGE SCALE GENOMIC DNA]</scope>
    <source>
        <strain evidence="1">cv. DH55</strain>
    </source>
</reference>
<protein>
    <submittedName>
        <fullName evidence="2">Uncharacterized protein LOC104769450</fullName>
    </submittedName>
</protein>
<proteinExistence type="predicted"/>
<dbReference type="RefSeq" id="XP_010491973.1">
    <property type="nucleotide sequence ID" value="XM_010493671.2"/>
</dbReference>
<accession>A0ABM0XWE1</accession>